<dbReference type="InterPro" id="IPR007492">
    <property type="entry name" value="LytTR_DNA-bd_dom"/>
</dbReference>
<dbReference type="Proteomes" id="UP000243297">
    <property type="component" value="Unassembled WGS sequence"/>
</dbReference>
<dbReference type="GO" id="GO:0000156">
    <property type="term" value="F:phosphorelay response regulator activity"/>
    <property type="evidence" value="ECO:0007669"/>
    <property type="project" value="InterPro"/>
</dbReference>
<dbReference type="EMBL" id="FUWY01000001">
    <property type="protein sequence ID" value="SJZ39284.1"/>
    <property type="molecule type" value="Genomic_DNA"/>
</dbReference>
<evidence type="ECO:0000256" key="4">
    <source>
        <dbReference type="ARBA" id="ARBA00023163"/>
    </source>
</evidence>
<reference evidence="7" key="1">
    <citation type="submission" date="2017-02" db="EMBL/GenBank/DDBJ databases">
        <authorList>
            <person name="Varghese N."/>
            <person name="Submissions S."/>
        </authorList>
    </citation>
    <scope>NUCLEOTIDE SEQUENCE [LARGE SCALE GENOMIC DNA]</scope>
    <source>
        <strain evidence="7">ATCC 25662</strain>
    </source>
</reference>
<dbReference type="PROSITE" id="PS50930">
    <property type="entry name" value="HTH_LYTTR"/>
    <property type="match status" value="1"/>
</dbReference>
<dbReference type="RefSeq" id="WP_078710872.1">
    <property type="nucleotide sequence ID" value="NZ_FUWY01000001.1"/>
</dbReference>
<evidence type="ECO:0000256" key="2">
    <source>
        <dbReference type="ARBA" id="ARBA00023015"/>
    </source>
</evidence>
<dbReference type="GO" id="GO:0003677">
    <property type="term" value="F:DNA binding"/>
    <property type="evidence" value="ECO:0007669"/>
    <property type="project" value="UniProtKB-KW"/>
</dbReference>
<protein>
    <submittedName>
        <fullName evidence="6">Transcriptional regulator, LytTR family</fullName>
    </submittedName>
</protein>
<dbReference type="Pfam" id="PF04397">
    <property type="entry name" value="LytTR"/>
    <property type="match status" value="1"/>
</dbReference>
<keyword evidence="3" id="KW-0238">DNA-binding</keyword>
<accession>A0A1T4KA03</accession>
<proteinExistence type="predicted"/>
<dbReference type="PANTHER" id="PTHR37299">
    <property type="entry name" value="TRANSCRIPTIONAL REGULATOR-RELATED"/>
    <property type="match status" value="1"/>
</dbReference>
<keyword evidence="1" id="KW-0963">Cytoplasm</keyword>
<dbReference type="Gene3D" id="2.40.50.1020">
    <property type="entry name" value="LytTr DNA-binding domain"/>
    <property type="match status" value="1"/>
</dbReference>
<feature type="domain" description="HTH LytTR-type" evidence="5">
    <location>
        <begin position="42"/>
        <end position="146"/>
    </location>
</feature>
<evidence type="ECO:0000313" key="7">
    <source>
        <dbReference type="Proteomes" id="UP000243297"/>
    </source>
</evidence>
<keyword evidence="7" id="KW-1185">Reference proteome</keyword>
<dbReference type="SMART" id="SM00850">
    <property type="entry name" value="LytTR"/>
    <property type="match status" value="1"/>
</dbReference>
<organism evidence="6 7">
    <name type="scientific">Anaerorhabdus furcosa</name>
    <dbReference type="NCBI Taxonomy" id="118967"/>
    <lineage>
        <taxon>Bacteria</taxon>
        <taxon>Bacillati</taxon>
        <taxon>Bacillota</taxon>
        <taxon>Erysipelotrichia</taxon>
        <taxon>Erysipelotrichales</taxon>
        <taxon>Erysipelotrichaceae</taxon>
        <taxon>Anaerorhabdus</taxon>
    </lineage>
</organism>
<dbReference type="STRING" id="118967.SAMN02745191_0434"/>
<dbReference type="AlphaFoldDB" id="A0A1T4KA03"/>
<evidence type="ECO:0000313" key="6">
    <source>
        <dbReference type="EMBL" id="SJZ39284.1"/>
    </source>
</evidence>
<keyword evidence="4" id="KW-0804">Transcription</keyword>
<dbReference type="OrthoDB" id="9809318at2"/>
<name>A0A1T4KA03_9FIRM</name>
<gene>
    <name evidence="6" type="ORF">SAMN02745191_0434</name>
</gene>
<evidence type="ECO:0000259" key="5">
    <source>
        <dbReference type="PROSITE" id="PS50930"/>
    </source>
</evidence>
<evidence type="ECO:0000256" key="3">
    <source>
        <dbReference type="ARBA" id="ARBA00023125"/>
    </source>
</evidence>
<evidence type="ECO:0000256" key="1">
    <source>
        <dbReference type="ARBA" id="ARBA00022490"/>
    </source>
</evidence>
<dbReference type="PANTHER" id="PTHR37299:SF2">
    <property type="entry name" value="HTH LYTTR-TYPE DOMAIN-CONTAINING PROTEIN"/>
    <property type="match status" value="1"/>
</dbReference>
<dbReference type="InterPro" id="IPR046947">
    <property type="entry name" value="LytR-like"/>
</dbReference>
<keyword evidence="2" id="KW-0805">Transcription regulation</keyword>
<sequence length="146" mass="16631">MEIEVKIDPTCKSLRLIVVAQTMNEEVSNLLLKLNDSGTDFISGICSEGIQLIEQNEIVRIYTEDNKVIAKTKKGEFTLKIRLYECENKLDTKSFVRISNSEIINLKEVQNFDLSYSGTIFVKLKNGDSTYVSRRYVSKIKKVLGV</sequence>